<dbReference type="Proteomes" id="UP000534286">
    <property type="component" value="Unassembled WGS sequence"/>
</dbReference>
<dbReference type="Pfam" id="PF01872">
    <property type="entry name" value="RibD_C"/>
    <property type="match status" value="1"/>
</dbReference>
<organism evidence="2 3">
    <name type="scientific">Streptosporangium album</name>
    <dbReference type="NCBI Taxonomy" id="47479"/>
    <lineage>
        <taxon>Bacteria</taxon>
        <taxon>Bacillati</taxon>
        <taxon>Actinomycetota</taxon>
        <taxon>Actinomycetes</taxon>
        <taxon>Streptosporangiales</taxon>
        <taxon>Streptosporangiaceae</taxon>
        <taxon>Streptosporangium</taxon>
    </lineage>
</organism>
<keyword evidence="3" id="KW-1185">Reference proteome</keyword>
<dbReference type="AlphaFoldDB" id="A0A7W7RQX2"/>
<protein>
    <submittedName>
        <fullName evidence="2">Dihydrofolate reductase</fullName>
    </submittedName>
</protein>
<dbReference type="GO" id="GO:0008703">
    <property type="term" value="F:5-amino-6-(5-phosphoribosylamino)uracil reductase activity"/>
    <property type="evidence" value="ECO:0007669"/>
    <property type="project" value="InterPro"/>
</dbReference>
<name>A0A7W7RQX2_9ACTN</name>
<reference evidence="2 3" key="1">
    <citation type="submission" date="2020-08" db="EMBL/GenBank/DDBJ databases">
        <title>Sequencing the genomes of 1000 actinobacteria strains.</title>
        <authorList>
            <person name="Klenk H.-P."/>
        </authorList>
    </citation>
    <scope>NUCLEOTIDE SEQUENCE [LARGE SCALE GENOMIC DNA]</scope>
    <source>
        <strain evidence="2 3">DSM 43023</strain>
    </source>
</reference>
<dbReference type="InterPro" id="IPR050765">
    <property type="entry name" value="Riboflavin_Biosynth_HTPR"/>
</dbReference>
<dbReference type="RefSeq" id="WP_184752675.1">
    <property type="nucleotide sequence ID" value="NZ_BAABEK010000002.1"/>
</dbReference>
<evidence type="ECO:0000259" key="1">
    <source>
        <dbReference type="Pfam" id="PF01872"/>
    </source>
</evidence>
<dbReference type="SUPFAM" id="SSF53597">
    <property type="entry name" value="Dihydrofolate reductase-like"/>
    <property type="match status" value="1"/>
</dbReference>
<dbReference type="PANTHER" id="PTHR38011:SF12">
    <property type="entry name" value="BIFUNCTIONAL DEAMINASE-REDUCTASE DOMAIN PROTEIN"/>
    <property type="match status" value="1"/>
</dbReference>
<accession>A0A7W7RQX2</accession>
<feature type="domain" description="Bacterial bifunctional deaminase-reductase C-terminal" evidence="1">
    <location>
        <begin position="3"/>
        <end position="165"/>
    </location>
</feature>
<dbReference type="Gene3D" id="3.40.430.10">
    <property type="entry name" value="Dihydrofolate Reductase, subunit A"/>
    <property type="match status" value="1"/>
</dbReference>
<dbReference type="PANTHER" id="PTHR38011">
    <property type="entry name" value="DIHYDROFOLATE REDUCTASE FAMILY PROTEIN (AFU_ORTHOLOGUE AFUA_8G06820)"/>
    <property type="match status" value="1"/>
</dbReference>
<evidence type="ECO:0000313" key="2">
    <source>
        <dbReference type="EMBL" id="MBB4936247.1"/>
    </source>
</evidence>
<dbReference type="InterPro" id="IPR024072">
    <property type="entry name" value="DHFR-like_dom_sf"/>
</dbReference>
<comment type="caution">
    <text evidence="2">The sequence shown here is derived from an EMBL/GenBank/DDBJ whole genome shotgun (WGS) entry which is preliminary data.</text>
</comment>
<dbReference type="InterPro" id="IPR002734">
    <property type="entry name" value="RibDG_C"/>
</dbReference>
<dbReference type="EMBL" id="JACHJU010000001">
    <property type="protein sequence ID" value="MBB4936247.1"/>
    <property type="molecule type" value="Genomic_DNA"/>
</dbReference>
<evidence type="ECO:0000313" key="3">
    <source>
        <dbReference type="Proteomes" id="UP000534286"/>
    </source>
</evidence>
<sequence>MGKVLYSVTMSLDGFIAGTGGDMSWLTEHLGPNPTVDEVIGKIGALLVGNRTFRGDDPHKGTAKEGKPFGGGWSGPQFVLTHHAPATPVPGVTFVGDLDSGVAAAKAAAGDKYVNVLGADTARQCVDAGVLDEILVCVAPVLLGDGVRLFDRPGGTDVKLERISLTHAPRATNIWLRVVR</sequence>
<gene>
    <name evidence="2" type="ORF">FHR32_000552</name>
</gene>
<proteinExistence type="predicted"/>
<dbReference type="GO" id="GO:0009231">
    <property type="term" value="P:riboflavin biosynthetic process"/>
    <property type="evidence" value="ECO:0007669"/>
    <property type="project" value="InterPro"/>
</dbReference>